<comment type="caution">
    <text evidence="2">The sequence shown here is derived from an EMBL/GenBank/DDBJ whole genome shotgun (WGS) entry which is preliminary data.</text>
</comment>
<dbReference type="SUPFAM" id="SSF159127">
    <property type="entry name" value="HupF/HypC-like"/>
    <property type="match status" value="1"/>
</dbReference>
<dbReference type="Pfam" id="PF01455">
    <property type="entry name" value="HupF_HypC"/>
    <property type="match status" value="1"/>
</dbReference>
<evidence type="ECO:0000256" key="1">
    <source>
        <dbReference type="ARBA" id="ARBA00006018"/>
    </source>
</evidence>
<accession>A0A7C5XFY6</accession>
<proteinExistence type="inferred from homology"/>
<dbReference type="AlphaFoldDB" id="A0A7C5XFY6"/>
<gene>
    <name evidence="3" type="ORF">ENL47_04830</name>
    <name evidence="4" type="ORF">ENL47_07920</name>
    <name evidence="2" type="ORF">ENM84_01495</name>
</gene>
<organism evidence="2">
    <name type="scientific">Ignisphaera aggregans</name>
    <dbReference type="NCBI Taxonomy" id="334771"/>
    <lineage>
        <taxon>Archaea</taxon>
        <taxon>Thermoproteota</taxon>
        <taxon>Thermoprotei</taxon>
        <taxon>Desulfurococcales</taxon>
        <taxon>Desulfurococcaceae</taxon>
        <taxon>Ignisphaera</taxon>
    </lineage>
</organism>
<dbReference type="Gene3D" id="2.30.30.140">
    <property type="match status" value="1"/>
</dbReference>
<comment type="similarity">
    <text evidence="1">Belongs to the HupF/HypC family.</text>
</comment>
<dbReference type="EMBL" id="DRUB01000089">
    <property type="protein sequence ID" value="HHR96135.1"/>
    <property type="molecule type" value="Genomic_DNA"/>
</dbReference>
<evidence type="ECO:0000313" key="4">
    <source>
        <dbReference type="EMBL" id="HHR96710.1"/>
    </source>
</evidence>
<name>A0A7C5XFY6_9CREN</name>
<reference evidence="2" key="1">
    <citation type="journal article" date="2020" name="mSystems">
        <title>Genome- and Community-Level Interaction Insights into Carbon Utilization and Element Cycling Functions of Hydrothermarchaeota in Hydrothermal Sediment.</title>
        <authorList>
            <person name="Zhou Z."/>
            <person name="Liu Y."/>
            <person name="Xu W."/>
            <person name="Pan J."/>
            <person name="Luo Z.H."/>
            <person name="Li M."/>
        </authorList>
    </citation>
    <scope>NUCLEOTIDE SEQUENCE [LARGE SCALE GENOMIC DNA]</scope>
    <source>
        <strain evidence="3">SpSt-1</strain>
        <strain evidence="2">SpSt-1121</strain>
    </source>
</reference>
<sequence length="102" mass="11488">MCLGVPAVVIDVNEDDNIVKIDYGDGVLREALLGISEERISRGDIVMVHAGVVISKLTVEGLYEQIEFIRGLIRDFQSDESSEELIRLYENIIQLANKLKRK</sequence>
<dbReference type="EMBL" id="DRZI01000053">
    <property type="protein sequence ID" value="HHP81319.1"/>
    <property type="molecule type" value="Genomic_DNA"/>
</dbReference>
<dbReference type="EMBL" id="DRUB01000154">
    <property type="protein sequence ID" value="HHR96710.1"/>
    <property type="molecule type" value="Genomic_DNA"/>
</dbReference>
<evidence type="ECO:0000313" key="3">
    <source>
        <dbReference type="EMBL" id="HHR96135.1"/>
    </source>
</evidence>
<protein>
    <submittedName>
        <fullName evidence="2">HypC/HybG/HupF family hydrogenase formation chaperone</fullName>
    </submittedName>
</protein>
<evidence type="ECO:0000313" key="2">
    <source>
        <dbReference type="EMBL" id="HHP81319.1"/>
    </source>
</evidence>
<dbReference type="InterPro" id="IPR001109">
    <property type="entry name" value="Hydrogenase_HupF/HypC"/>
</dbReference>